<feature type="non-terminal residue" evidence="4">
    <location>
        <position position="556"/>
    </location>
</feature>
<keyword evidence="5" id="KW-1185">Reference proteome</keyword>
<accession>A0A5C3MY94</accession>
<feature type="domain" description="Xylanolytic transcriptional activator regulatory" evidence="3">
    <location>
        <begin position="224"/>
        <end position="299"/>
    </location>
</feature>
<feature type="compositionally biased region" description="Polar residues" evidence="2">
    <location>
        <begin position="1"/>
        <end position="13"/>
    </location>
</feature>
<dbReference type="OrthoDB" id="4456959at2759"/>
<dbReference type="EMBL" id="ML213514">
    <property type="protein sequence ID" value="TFK49987.1"/>
    <property type="molecule type" value="Genomic_DNA"/>
</dbReference>
<name>A0A5C3MY94_9AGAM</name>
<dbReference type="STRING" id="5364.A0A5C3MY94"/>
<dbReference type="AlphaFoldDB" id="A0A5C3MY94"/>
<dbReference type="SMART" id="SM00906">
    <property type="entry name" value="Fungal_trans"/>
    <property type="match status" value="1"/>
</dbReference>
<proteinExistence type="predicted"/>
<evidence type="ECO:0000256" key="1">
    <source>
        <dbReference type="ARBA" id="ARBA00023242"/>
    </source>
</evidence>
<dbReference type="Proteomes" id="UP000305948">
    <property type="component" value="Unassembled WGS sequence"/>
</dbReference>
<dbReference type="GO" id="GO:0006351">
    <property type="term" value="P:DNA-templated transcription"/>
    <property type="evidence" value="ECO:0007669"/>
    <property type="project" value="InterPro"/>
</dbReference>
<dbReference type="GO" id="GO:0003700">
    <property type="term" value="F:DNA-binding transcription factor activity"/>
    <property type="evidence" value="ECO:0007669"/>
    <property type="project" value="InterPro"/>
</dbReference>
<organism evidence="4 5">
    <name type="scientific">Heliocybe sulcata</name>
    <dbReference type="NCBI Taxonomy" id="5364"/>
    <lineage>
        <taxon>Eukaryota</taxon>
        <taxon>Fungi</taxon>
        <taxon>Dikarya</taxon>
        <taxon>Basidiomycota</taxon>
        <taxon>Agaricomycotina</taxon>
        <taxon>Agaricomycetes</taxon>
        <taxon>Gloeophyllales</taxon>
        <taxon>Gloeophyllaceae</taxon>
        <taxon>Heliocybe</taxon>
    </lineage>
</organism>
<evidence type="ECO:0000313" key="5">
    <source>
        <dbReference type="Proteomes" id="UP000305948"/>
    </source>
</evidence>
<protein>
    <recommendedName>
        <fullName evidence="3">Xylanolytic transcriptional activator regulatory domain-containing protein</fullName>
    </recommendedName>
</protein>
<keyword evidence="1" id="KW-0539">Nucleus</keyword>
<dbReference type="Pfam" id="PF04082">
    <property type="entry name" value="Fungal_trans"/>
    <property type="match status" value="1"/>
</dbReference>
<dbReference type="GO" id="GO:0008270">
    <property type="term" value="F:zinc ion binding"/>
    <property type="evidence" value="ECO:0007669"/>
    <property type="project" value="InterPro"/>
</dbReference>
<feature type="region of interest" description="Disordered" evidence="2">
    <location>
        <begin position="1"/>
        <end position="28"/>
    </location>
</feature>
<evidence type="ECO:0000256" key="2">
    <source>
        <dbReference type="SAM" id="MobiDB-lite"/>
    </source>
</evidence>
<sequence>GASPSQIHTSSKSNDSETEPSDDDDIHHPVVDRLEGLSLYPMRERFFGKSSGFGLLKAAIVMKAQSGADDIEDSAMQSDSDTRKEFWTTQPWELSSYTEPPPNYQFPAPDLLQHLLTVYSEKIHPMSPVLHWPTFERSVHEGLHMRDHRFGAVVLMVCATASRYSDDPRVLLDGQDSAQSSGWMWFKEVQANRRSMLSPTTLYDLQLYCLLTLFLVGTSAPQAAWIAIGYAIRMAQDVGAHRRKFYGDRRTVKSELWKRAFWCVVLVLHDRGLSAALGRHYTLSPDEIDVDFPIECDDEYWITTDPNDSFKQPPGKPPRVAYFNYMLKMNNILGDMLRTLVSYPGHRHRSPGRSAEDDQQVIAEMDSALNNWFDDIPDHLRWMPSDEDPITFRQSAMLHTAYYRNQILVHRPFISGQSSSPLSISCMASCTNAARCIINIADVTRTRGGHSPGTIAPTFNAAIILLLQIFSQKRSGTLMDPQKGMVEVRRALNVLETLEERWSIAGAMGDILRGLATIGKLPLPPPRSTSKRKRETDTPTVSVGTPTSTTSTELEP</sequence>
<dbReference type="PANTHER" id="PTHR46910">
    <property type="entry name" value="TRANSCRIPTION FACTOR PDR1"/>
    <property type="match status" value="1"/>
</dbReference>
<feature type="compositionally biased region" description="Low complexity" evidence="2">
    <location>
        <begin position="538"/>
        <end position="556"/>
    </location>
</feature>
<evidence type="ECO:0000313" key="4">
    <source>
        <dbReference type="EMBL" id="TFK49987.1"/>
    </source>
</evidence>
<feature type="non-terminal residue" evidence="4">
    <location>
        <position position="1"/>
    </location>
</feature>
<evidence type="ECO:0000259" key="3">
    <source>
        <dbReference type="SMART" id="SM00906"/>
    </source>
</evidence>
<dbReference type="InterPro" id="IPR050987">
    <property type="entry name" value="AtrR-like"/>
</dbReference>
<dbReference type="CDD" id="cd12148">
    <property type="entry name" value="fungal_TF_MHR"/>
    <property type="match status" value="1"/>
</dbReference>
<dbReference type="GO" id="GO:0003677">
    <property type="term" value="F:DNA binding"/>
    <property type="evidence" value="ECO:0007669"/>
    <property type="project" value="InterPro"/>
</dbReference>
<reference evidence="4 5" key="1">
    <citation type="journal article" date="2019" name="Nat. Ecol. Evol.">
        <title>Megaphylogeny resolves global patterns of mushroom evolution.</title>
        <authorList>
            <person name="Varga T."/>
            <person name="Krizsan K."/>
            <person name="Foldi C."/>
            <person name="Dima B."/>
            <person name="Sanchez-Garcia M."/>
            <person name="Sanchez-Ramirez S."/>
            <person name="Szollosi G.J."/>
            <person name="Szarkandi J.G."/>
            <person name="Papp V."/>
            <person name="Albert L."/>
            <person name="Andreopoulos W."/>
            <person name="Angelini C."/>
            <person name="Antonin V."/>
            <person name="Barry K.W."/>
            <person name="Bougher N.L."/>
            <person name="Buchanan P."/>
            <person name="Buyck B."/>
            <person name="Bense V."/>
            <person name="Catcheside P."/>
            <person name="Chovatia M."/>
            <person name="Cooper J."/>
            <person name="Damon W."/>
            <person name="Desjardin D."/>
            <person name="Finy P."/>
            <person name="Geml J."/>
            <person name="Haridas S."/>
            <person name="Hughes K."/>
            <person name="Justo A."/>
            <person name="Karasinski D."/>
            <person name="Kautmanova I."/>
            <person name="Kiss B."/>
            <person name="Kocsube S."/>
            <person name="Kotiranta H."/>
            <person name="LaButti K.M."/>
            <person name="Lechner B.E."/>
            <person name="Liimatainen K."/>
            <person name="Lipzen A."/>
            <person name="Lukacs Z."/>
            <person name="Mihaltcheva S."/>
            <person name="Morgado L.N."/>
            <person name="Niskanen T."/>
            <person name="Noordeloos M.E."/>
            <person name="Ohm R.A."/>
            <person name="Ortiz-Santana B."/>
            <person name="Ovrebo C."/>
            <person name="Racz N."/>
            <person name="Riley R."/>
            <person name="Savchenko A."/>
            <person name="Shiryaev A."/>
            <person name="Soop K."/>
            <person name="Spirin V."/>
            <person name="Szebenyi C."/>
            <person name="Tomsovsky M."/>
            <person name="Tulloss R.E."/>
            <person name="Uehling J."/>
            <person name="Grigoriev I.V."/>
            <person name="Vagvolgyi C."/>
            <person name="Papp T."/>
            <person name="Martin F.M."/>
            <person name="Miettinen O."/>
            <person name="Hibbett D.S."/>
            <person name="Nagy L.G."/>
        </authorList>
    </citation>
    <scope>NUCLEOTIDE SEQUENCE [LARGE SCALE GENOMIC DNA]</scope>
    <source>
        <strain evidence="4 5">OMC1185</strain>
    </source>
</reference>
<dbReference type="PANTHER" id="PTHR46910:SF38">
    <property type="entry name" value="ZN(2)-C6 FUNGAL-TYPE DOMAIN-CONTAINING PROTEIN"/>
    <property type="match status" value="1"/>
</dbReference>
<gene>
    <name evidence="4" type="ORF">OE88DRAFT_1603001</name>
</gene>
<dbReference type="InterPro" id="IPR007219">
    <property type="entry name" value="XnlR_reg_dom"/>
</dbReference>
<feature type="region of interest" description="Disordered" evidence="2">
    <location>
        <begin position="522"/>
        <end position="556"/>
    </location>
</feature>